<proteinExistence type="inferred from homology"/>
<keyword evidence="9" id="KW-1185">Reference proteome</keyword>
<keyword evidence="2 6" id="KW-0732">Signal</keyword>
<feature type="domain" description="Outer membrane protein beta-barrel" evidence="7">
    <location>
        <begin position="9"/>
        <end position="240"/>
    </location>
</feature>
<gene>
    <name evidence="8" type="ORF">KMZ93_11885</name>
</gene>
<comment type="subcellular location">
    <subcellularLocation>
        <location evidence="1">Cell outer membrane</location>
    </subcellularLocation>
</comment>
<accession>A0A975RZ70</accession>
<dbReference type="EMBL" id="CP076136">
    <property type="protein sequence ID" value="QWG25515.1"/>
    <property type="molecule type" value="Genomic_DNA"/>
</dbReference>
<dbReference type="InterPro" id="IPR011250">
    <property type="entry name" value="OMP/PagP_B-barrel"/>
</dbReference>
<evidence type="ECO:0000256" key="2">
    <source>
        <dbReference type="ARBA" id="ARBA00022729"/>
    </source>
</evidence>
<dbReference type="GO" id="GO:0009279">
    <property type="term" value="C:cell outer membrane"/>
    <property type="evidence" value="ECO:0007669"/>
    <property type="project" value="UniProtKB-SubCell"/>
</dbReference>
<evidence type="ECO:0000313" key="8">
    <source>
        <dbReference type="EMBL" id="QWG25515.1"/>
    </source>
</evidence>
<keyword evidence="3" id="KW-0472">Membrane</keyword>
<dbReference type="PANTHER" id="PTHR34001:SF3">
    <property type="entry name" value="BLL7405 PROTEIN"/>
    <property type="match status" value="1"/>
</dbReference>
<evidence type="ECO:0000259" key="7">
    <source>
        <dbReference type="Pfam" id="PF13505"/>
    </source>
</evidence>
<name>A0A975RZ70_9BRAD</name>
<comment type="similarity">
    <text evidence="5">Belongs to the Omp25/RopB family.</text>
</comment>
<dbReference type="RefSeq" id="WP_215606240.1">
    <property type="nucleotide sequence ID" value="NZ_CP076136.1"/>
</dbReference>
<dbReference type="SUPFAM" id="SSF56925">
    <property type="entry name" value="OMPA-like"/>
    <property type="match status" value="1"/>
</dbReference>
<evidence type="ECO:0000256" key="4">
    <source>
        <dbReference type="ARBA" id="ARBA00023237"/>
    </source>
</evidence>
<reference evidence="8 9" key="1">
    <citation type="submission" date="2021-06" db="EMBL/GenBank/DDBJ databases">
        <title>Bradyrhizobium sp. S2-11-4 Genome sequencing.</title>
        <authorList>
            <person name="Jin L."/>
        </authorList>
    </citation>
    <scope>NUCLEOTIDE SEQUENCE [LARGE SCALE GENOMIC DNA]</scope>
    <source>
        <strain evidence="8 9">S2-11-4</strain>
    </source>
</reference>
<evidence type="ECO:0000256" key="6">
    <source>
        <dbReference type="SAM" id="SignalP"/>
    </source>
</evidence>
<dbReference type="AlphaFoldDB" id="A0A975RZ70"/>
<evidence type="ECO:0000256" key="1">
    <source>
        <dbReference type="ARBA" id="ARBA00004442"/>
    </source>
</evidence>
<dbReference type="InterPro" id="IPR027385">
    <property type="entry name" value="Beta-barrel_OMP"/>
</dbReference>
<dbReference type="InterPro" id="IPR051692">
    <property type="entry name" value="OMP-like"/>
</dbReference>
<dbReference type="PANTHER" id="PTHR34001">
    <property type="entry name" value="BLL7405 PROTEIN"/>
    <property type="match status" value="1"/>
</dbReference>
<keyword evidence="4" id="KW-0998">Cell outer membrane</keyword>
<evidence type="ECO:0000256" key="5">
    <source>
        <dbReference type="ARBA" id="ARBA00038306"/>
    </source>
</evidence>
<feature type="signal peptide" evidence="6">
    <location>
        <begin position="1"/>
        <end position="20"/>
    </location>
</feature>
<evidence type="ECO:0000313" key="9">
    <source>
        <dbReference type="Proteomes" id="UP000676951"/>
    </source>
</evidence>
<dbReference type="Gene3D" id="2.40.160.20">
    <property type="match status" value="1"/>
</dbReference>
<organism evidence="8 9">
    <name type="scientific">Bradyrhizobium sediminis</name>
    <dbReference type="NCBI Taxonomy" id="2840469"/>
    <lineage>
        <taxon>Bacteria</taxon>
        <taxon>Pseudomonadati</taxon>
        <taxon>Pseudomonadota</taxon>
        <taxon>Alphaproteobacteria</taxon>
        <taxon>Hyphomicrobiales</taxon>
        <taxon>Nitrobacteraceae</taxon>
        <taxon>Bradyrhizobium</taxon>
    </lineage>
</organism>
<evidence type="ECO:0000256" key="3">
    <source>
        <dbReference type="ARBA" id="ARBA00023136"/>
    </source>
</evidence>
<feature type="chain" id="PRO_5036764969" evidence="6">
    <location>
        <begin position="21"/>
        <end position="276"/>
    </location>
</feature>
<sequence length="276" mass="28703">MKNLLAAAAVLAMGTTAAQAADLPYRKAPPAAVAPAYDWTGFYIGANAGWVGSVNNDVGLTGTDTGGGGFGSELADGSTPRTFNTRYSGFIGGGQVGYNKQFGTWLLGVEADIMGSNASASATHINLPQPPFPARSAITTVVSNKLNYLGTVRGRLGVVVNNPLLLYVTGGLAYGQTELGVSSLCPTCTPVRNLATTSGPTNFGWTVGAGAEWMFAANWTAKVEYLYYDLGTNTTAPLVYNYGVSTSTLTASIRETGQLARVGINYKWGGPLVAKY</sequence>
<dbReference type="Pfam" id="PF13505">
    <property type="entry name" value="OMP_b-brl"/>
    <property type="match status" value="1"/>
</dbReference>
<dbReference type="Proteomes" id="UP000676951">
    <property type="component" value="Chromosome"/>
</dbReference>
<protein>
    <submittedName>
        <fullName evidence="8">Outer membrane beta-barrel protein</fullName>
    </submittedName>
</protein>